<accession>A0A8J2PIE4</accession>
<evidence type="ECO:0000313" key="2">
    <source>
        <dbReference type="Proteomes" id="UP000708208"/>
    </source>
</evidence>
<dbReference type="Proteomes" id="UP000708208">
    <property type="component" value="Unassembled WGS sequence"/>
</dbReference>
<sequence>MEQIAYLHDVHLRYGCFCNVGACRRHLRLDPEDVLKHYEDSCKVRLWKSQFVGAYEICGRRDTKKNRR</sequence>
<keyword evidence="2" id="KW-1185">Reference proteome</keyword>
<organism evidence="1 2">
    <name type="scientific">Allacma fusca</name>
    <dbReference type="NCBI Taxonomy" id="39272"/>
    <lineage>
        <taxon>Eukaryota</taxon>
        <taxon>Metazoa</taxon>
        <taxon>Ecdysozoa</taxon>
        <taxon>Arthropoda</taxon>
        <taxon>Hexapoda</taxon>
        <taxon>Collembola</taxon>
        <taxon>Symphypleona</taxon>
        <taxon>Sminthuridae</taxon>
        <taxon>Allacma</taxon>
    </lineage>
</organism>
<protein>
    <submittedName>
        <fullName evidence="1">Uncharacterized protein</fullName>
    </submittedName>
</protein>
<gene>
    <name evidence="1" type="ORF">AFUS01_LOCUS25700</name>
</gene>
<dbReference type="EMBL" id="CAJVCH010333129">
    <property type="protein sequence ID" value="CAG7814994.1"/>
    <property type="molecule type" value="Genomic_DNA"/>
</dbReference>
<name>A0A8J2PIE4_9HEXA</name>
<dbReference type="AlphaFoldDB" id="A0A8J2PIE4"/>
<dbReference type="OrthoDB" id="420046at2759"/>
<evidence type="ECO:0000313" key="1">
    <source>
        <dbReference type="EMBL" id="CAG7814994.1"/>
    </source>
</evidence>
<proteinExistence type="predicted"/>
<reference evidence="1" key="1">
    <citation type="submission" date="2021-06" db="EMBL/GenBank/DDBJ databases">
        <authorList>
            <person name="Hodson N. C."/>
            <person name="Mongue J. A."/>
            <person name="Jaron S. K."/>
        </authorList>
    </citation>
    <scope>NUCLEOTIDE SEQUENCE</scope>
</reference>
<comment type="caution">
    <text evidence="1">The sequence shown here is derived from an EMBL/GenBank/DDBJ whole genome shotgun (WGS) entry which is preliminary data.</text>
</comment>